<dbReference type="SMART" id="SM01302">
    <property type="entry name" value="Raptor_N"/>
    <property type="match status" value="1"/>
</dbReference>
<dbReference type="SUPFAM" id="SSF50978">
    <property type="entry name" value="WD40 repeat-like"/>
    <property type="match status" value="1"/>
</dbReference>
<protein>
    <recommendedName>
        <fullName evidence="4">Raptor N-terminal CASPase-like domain-containing protein</fullName>
    </recommendedName>
</protein>
<dbReference type="PANTHER" id="PTHR12848">
    <property type="entry name" value="REGULATORY-ASSOCIATED PROTEIN OF MTOR"/>
    <property type="match status" value="1"/>
</dbReference>
<dbReference type="SUPFAM" id="SSF48371">
    <property type="entry name" value="ARM repeat"/>
    <property type="match status" value="1"/>
</dbReference>
<evidence type="ECO:0000256" key="2">
    <source>
        <dbReference type="ARBA" id="ARBA00022737"/>
    </source>
</evidence>
<feature type="compositionally biased region" description="Polar residues" evidence="3">
    <location>
        <begin position="753"/>
        <end position="763"/>
    </location>
</feature>
<dbReference type="InterPro" id="IPR029347">
    <property type="entry name" value="Raptor_N"/>
</dbReference>
<evidence type="ECO:0000256" key="1">
    <source>
        <dbReference type="ARBA" id="ARBA00022574"/>
    </source>
</evidence>
<evidence type="ECO:0000259" key="4">
    <source>
        <dbReference type="SMART" id="SM01302"/>
    </source>
</evidence>
<name>A0ABR2JX38_9EUKA</name>
<dbReference type="Pfam" id="PF14538">
    <property type="entry name" value="Raptor_N"/>
    <property type="match status" value="1"/>
</dbReference>
<dbReference type="InterPro" id="IPR036322">
    <property type="entry name" value="WD40_repeat_dom_sf"/>
</dbReference>
<accession>A0ABR2JX38</accession>
<feature type="region of interest" description="Disordered" evidence="3">
    <location>
        <begin position="753"/>
        <end position="774"/>
    </location>
</feature>
<keyword evidence="1" id="KW-0853">WD repeat</keyword>
<dbReference type="EMBL" id="JAPFFF010000009">
    <property type="protein sequence ID" value="KAK8882395.1"/>
    <property type="molecule type" value="Genomic_DNA"/>
</dbReference>
<evidence type="ECO:0000256" key="3">
    <source>
        <dbReference type="SAM" id="MobiDB-lite"/>
    </source>
</evidence>
<dbReference type="InterPro" id="IPR016024">
    <property type="entry name" value="ARM-type_fold"/>
</dbReference>
<evidence type="ECO:0000313" key="5">
    <source>
        <dbReference type="EMBL" id="KAK8882395.1"/>
    </source>
</evidence>
<keyword evidence="2" id="KW-0677">Repeat</keyword>
<feature type="compositionally biased region" description="Basic residues" evidence="3">
    <location>
        <begin position="764"/>
        <end position="774"/>
    </location>
</feature>
<keyword evidence="6" id="KW-1185">Reference proteome</keyword>
<dbReference type="Proteomes" id="UP001470230">
    <property type="component" value="Unassembled WGS sequence"/>
</dbReference>
<feature type="region of interest" description="Disordered" evidence="3">
    <location>
        <begin position="1"/>
        <end position="23"/>
    </location>
</feature>
<dbReference type="PANTHER" id="PTHR12848:SF16">
    <property type="entry name" value="REGULATORY-ASSOCIATED PROTEIN OF MTOR"/>
    <property type="match status" value="1"/>
</dbReference>
<reference evidence="5 6" key="1">
    <citation type="submission" date="2024-04" db="EMBL/GenBank/DDBJ databases">
        <title>Tritrichomonas musculus Genome.</title>
        <authorList>
            <person name="Alves-Ferreira E."/>
            <person name="Grigg M."/>
            <person name="Lorenzi H."/>
            <person name="Galac M."/>
        </authorList>
    </citation>
    <scope>NUCLEOTIDE SEQUENCE [LARGE SCALE GENOMIC DNA]</scope>
    <source>
        <strain evidence="5 6">EAF2021</strain>
    </source>
</reference>
<feature type="domain" description="Raptor N-terminal CASPase-like" evidence="4">
    <location>
        <begin position="71"/>
        <end position="211"/>
    </location>
</feature>
<comment type="caution">
    <text evidence="5">The sequence shown here is derived from an EMBL/GenBank/DDBJ whole genome shotgun (WGS) entry which is preliminary data.</text>
</comment>
<organism evidence="5 6">
    <name type="scientific">Tritrichomonas musculus</name>
    <dbReference type="NCBI Taxonomy" id="1915356"/>
    <lineage>
        <taxon>Eukaryota</taxon>
        <taxon>Metamonada</taxon>
        <taxon>Parabasalia</taxon>
        <taxon>Tritrichomonadida</taxon>
        <taxon>Tritrichomonadidae</taxon>
        <taxon>Tritrichomonas</taxon>
    </lineage>
</organism>
<sequence>MIEEKRKKYNKQSKSQEVKQESSLYALNDNDQKKCSKEPIFDQLFFQTFETGIPLPGKHPISTAFDIDSTILKYFVVFVKNNKNHSNLNENPPEICFWQNENININENPNQFTALIKSQFSSLMNNETDYIYDLTNKNKNGILTEIKKSKKSNMIFHYIAPDIEQNLKNGFSIVNSEVDPLPLQELIENSGNSPTFIFDCDNSGYLLNIIKEKSYDGIFFFSCSEGESMPRSADYPVDLFTSCLTSPARVAVLWHSRHYFCFQSGSLQPIPTFFVEDMIGEKEKIDQLLFDLKLALKSTVESMAFENMEPQLFVKLFRTNSTLCDLCVHYFLACRILSYFNIHPISYPELPDLNECSQWQTFDLRLDATLYLLQSSPSIDDHFFNSLSYHTFLSQTLLSMKTFVFSPSTKKITVPFELSFFPDILNDPDLSDEACEVLAKYFDSSPDAVYYSLYYPIPQSLFRLLHKDIIQHSPKSLNSSLIFSIIKVICVYRDSIKNLIEFNWHKGIIDDLLPYMQNKNENSNLLAILLALLMRDLTLVSKKGVNISFKDHKSLCNIKIDNYDDETKRWILMLFSYAVPSIPDYFKIREILNQIVNFSKIAGPDLQIAIMCSLFGFTRSAISKNMNSNMMMVREENENIVLDTALQFSKSASYLLRRELLIFLKNFRKIHQEEFNKPIVDQEQKYQKVSIYFKQCENDPDDMVRQEVKKDESNSIIFDTYIASLLFPILPLISNLKQISFPDIFRSISDSNIKQEKQQQQGSGHHRNVTHGTRHRIEKYSKYAMKVTSLYKHQNKIVSNLLPIPKEKIVFADVSGNVCIKNWNDMTINSTIKVTNESITDVRYTDNYGSPLLFSATENGNCYVTSIKEKYTTNLSSNFKNSNSNLNNYSNSYFADGSSGGATGGTFDNDIQYENKTFYETSSRASFQLFPDAVFPCHMHQAIDEWNMRLYSYASHKSSEFKIRDLRADRFLPSIKPKKGSTKSLLLNPKAENIVALCGRGFEIYDLRTSHDEPQIYVIEQLLYPPFMVQFVDNSIPTFAISSKKSSVTKIDARHPEGAQTLELIYNMEIKHVMPSAFATCNTKVQIGKELTSVASLSHEFGISFFDVDNYAQELLPQNPKIGMKISNSSALAFHPEKYELSFVNNANFILNAAPETQNTSRF</sequence>
<dbReference type="InterPro" id="IPR004083">
    <property type="entry name" value="Raptor"/>
</dbReference>
<gene>
    <name evidence="5" type="ORF">M9Y10_045037</name>
</gene>
<proteinExistence type="predicted"/>
<evidence type="ECO:0000313" key="6">
    <source>
        <dbReference type="Proteomes" id="UP001470230"/>
    </source>
</evidence>